<protein>
    <recommendedName>
        <fullName evidence="3">Protein kinase domain-containing protein</fullName>
    </recommendedName>
</protein>
<dbReference type="PANTHER" id="PTHR24346:SF42">
    <property type="entry name" value="SERINE_THREONINE-PROTEIN KINASE SIK3"/>
    <property type="match status" value="1"/>
</dbReference>
<sequence>MFSIDKSLVPDHEGFGLAPYELYWRDLCPYLQSRGYLLRPRYQPGWEPSWKILNIGVLQAEDHIGLPLHATSSIDAVRVSDNKVVYLKKVRNTSLELELSRYFSSQDLRDDPRNHCVPLLDVIPHPTDPEVSFMVMPWLRLVDRPPFETVDNALDFGEQLLEGLTFMHEHGIAHRDCAFPNVMMDASILFPEGCHPVARDFLPDFSDEAPRLPRSAGRVTYYLIDFGISSRFSPDDSPRLVLGRDGIDDSVPELSANVPYDPFKTDVYIAGSLLRQLFLKKYSNMDVIDPLVASMTEANPDGRPTISQVLDAWRTIQQDASVIHRWRRLKPRNEFILEGIVREIISMVHSNRGFQETDYQFRVDGMDCPRTLESSRVTVMLAIEPSSTCSELVVQIQYAHGPPFCSG</sequence>
<name>A0A1Y2IMC6_TRAC3</name>
<dbReference type="GO" id="GO:0000226">
    <property type="term" value="P:microtubule cytoskeleton organization"/>
    <property type="evidence" value="ECO:0007669"/>
    <property type="project" value="TreeGrafter"/>
</dbReference>
<proteinExistence type="predicted"/>
<keyword evidence="1" id="KW-0547">Nucleotide-binding</keyword>
<dbReference type="GO" id="GO:0005524">
    <property type="term" value="F:ATP binding"/>
    <property type="evidence" value="ECO:0007669"/>
    <property type="project" value="UniProtKB-KW"/>
</dbReference>
<dbReference type="GO" id="GO:0004674">
    <property type="term" value="F:protein serine/threonine kinase activity"/>
    <property type="evidence" value="ECO:0007669"/>
    <property type="project" value="TreeGrafter"/>
</dbReference>
<dbReference type="EMBL" id="KZ084109">
    <property type="protein sequence ID" value="OSD01823.1"/>
    <property type="molecule type" value="Genomic_DNA"/>
</dbReference>
<dbReference type="PROSITE" id="PS50011">
    <property type="entry name" value="PROTEIN_KINASE_DOM"/>
    <property type="match status" value="1"/>
</dbReference>
<evidence type="ECO:0000256" key="1">
    <source>
        <dbReference type="ARBA" id="ARBA00022741"/>
    </source>
</evidence>
<dbReference type="GO" id="GO:0005737">
    <property type="term" value="C:cytoplasm"/>
    <property type="evidence" value="ECO:0007669"/>
    <property type="project" value="TreeGrafter"/>
</dbReference>
<feature type="domain" description="Protein kinase" evidence="3">
    <location>
        <begin position="53"/>
        <end position="352"/>
    </location>
</feature>
<dbReference type="InterPro" id="IPR011009">
    <property type="entry name" value="Kinase-like_dom_sf"/>
</dbReference>
<dbReference type="Proteomes" id="UP000193067">
    <property type="component" value="Unassembled WGS sequence"/>
</dbReference>
<accession>A0A1Y2IMC6</accession>
<keyword evidence="5" id="KW-1185">Reference proteome</keyword>
<dbReference type="GO" id="GO:0035556">
    <property type="term" value="P:intracellular signal transduction"/>
    <property type="evidence" value="ECO:0007669"/>
    <property type="project" value="TreeGrafter"/>
</dbReference>
<dbReference type="SUPFAM" id="SSF56112">
    <property type="entry name" value="Protein kinase-like (PK-like)"/>
    <property type="match status" value="1"/>
</dbReference>
<dbReference type="Gene3D" id="1.10.510.10">
    <property type="entry name" value="Transferase(Phosphotransferase) domain 1"/>
    <property type="match status" value="1"/>
</dbReference>
<dbReference type="SMART" id="SM00220">
    <property type="entry name" value="S_TKc"/>
    <property type="match status" value="1"/>
</dbReference>
<dbReference type="OrthoDB" id="5987198at2759"/>
<dbReference type="InterPro" id="IPR000719">
    <property type="entry name" value="Prot_kinase_dom"/>
</dbReference>
<gene>
    <name evidence="4" type="ORF">PYCCODRAFT_1368635</name>
</gene>
<evidence type="ECO:0000256" key="2">
    <source>
        <dbReference type="ARBA" id="ARBA00022840"/>
    </source>
</evidence>
<dbReference type="PANTHER" id="PTHR24346">
    <property type="entry name" value="MAP/MICROTUBULE AFFINITY-REGULATING KINASE"/>
    <property type="match status" value="1"/>
</dbReference>
<organism evidence="4 5">
    <name type="scientific">Trametes coccinea (strain BRFM310)</name>
    <name type="common">Pycnoporus coccineus</name>
    <dbReference type="NCBI Taxonomy" id="1353009"/>
    <lineage>
        <taxon>Eukaryota</taxon>
        <taxon>Fungi</taxon>
        <taxon>Dikarya</taxon>
        <taxon>Basidiomycota</taxon>
        <taxon>Agaricomycotina</taxon>
        <taxon>Agaricomycetes</taxon>
        <taxon>Polyporales</taxon>
        <taxon>Polyporaceae</taxon>
        <taxon>Trametes</taxon>
    </lineage>
</organism>
<evidence type="ECO:0000313" key="4">
    <source>
        <dbReference type="EMBL" id="OSD01823.1"/>
    </source>
</evidence>
<reference evidence="4 5" key="1">
    <citation type="journal article" date="2015" name="Biotechnol. Biofuels">
        <title>Enhanced degradation of softwood versus hardwood by the white-rot fungus Pycnoporus coccineus.</title>
        <authorList>
            <person name="Couturier M."/>
            <person name="Navarro D."/>
            <person name="Chevret D."/>
            <person name="Henrissat B."/>
            <person name="Piumi F."/>
            <person name="Ruiz-Duenas F.J."/>
            <person name="Martinez A.T."/>
            <person name="Grigoriev I.V."/>
            <person name="Riley R."/>
            <person name="Lipzen A."/>
            <person name="Berrin J.G."/>
            <person name="Master E.R."/>
            <person name="Rosso M.N."/>
        </authorList>
    </citation>
    <scope>NUCLEOTIDE SEQUENCE [LARGE SCALE GENOMIC DNA]</scope>
    <source>
        <strain evidence="4 5">BRFM310</strain>
    </source>
</reference>
<evidence type="ECO:0000259" key="3">
    <source>
        <dbReference type="PROSITE" id="PS50011"/>
    </source>
</evidence>
<keyword evidence="2" id="KW-0067">ATP-binding</keyword>
<evidence type="ECO:0000313" key="5">
    <source>
        <dbReference type="Proteomes" id="UP000193067"/>
    </source>
</evidence>
<dbReference type="STRING" id="1353009.A0A1Y2IMC6"/>
<dbReference type="AlphaFoldDB" id="A0A1Y2IMC6"/>